<evidence type="ECO:0000256" key="4">
    <source>
        <dbReference type="ARBA" id="ARBA00013263"/>
    </source>
</evidence>
<dbReference type="UniPathway" id="UPA00655">
    <property type="reaction ID" value="UER00711"/>
</dbReference>
<evidence type="ECO:0000256" key="5">
    <source>
        <dbReference type="ARBA" id="ARBA00017242"/>
    </source>
</evidence>
<dbReference type="NCBIfam" id="NF006367">
    <property type="entry name" value="PRK08591.1"/>
    <property type="match status" value="1"/>
</dbReference>
<protein>
    <recommendedName>
        <fullName evidence="5 19">Biotin carboxylase</fullName>
        <ecNumber evidence="4 19">6.3.4.14</ecNumber>
    </recommendedName>
    <alternativeName>
        <fullName evidence="16 19">Acetyl-coenzyme A carboxylase biotin carboxylase subunit A</fullName>
    </alternativeName>
</protein>
<evidence type="ECO:0000256" key="19">
    <source>
        <dbReference type="RuleBase" id="RU365063"/>
    </source>
</evidence>
<dbReference type="InterPro" id="IPR011764">
    <property type="entry name" value="Biotin_carboxylation_dom"/>
</dbReference>
<evidence type="ECO:0000256" key="18">
    <source>
        <dbReference type="PROSITE-ProRule" id="PRU00409"/>
    </source>
</evidence>
<dbReference type="Pfam" id="PF00289">
    <property type="entry name" value="Biotin_carb_N"/>
    <property type="match status" value="1"/>
</dbReference>
<dbReference type="SMART" id="SM00878">
    <property type="entry name" value="Biotin_carb_C"/>
    <property type="match status" value="1"/>
</dbReference>
<evidence type="ECO:0000256" key="1">
    <source>
        <dbReference type="ARBA" id="ARBA00003761"/>
    </source>
</evidence>
<evidence type="ECO:0000256" key="17">
    <source>
        <dbReference type="ARBA" id="ARBA00048600"/>
    </source>
</evidence>
<dbReference type="Pfam" id="PF02786">
    <property type="entry name" value="CPSase_L_D2"/>
    <property type="match status" value="1"/>
</dbReference>
<evidence type="ECO:0000256" key="8">
    <source>
        <dbReference type="ARBA" id="ARBA00022723"/>
    </source>
</evidence>
<keyword evidence="15 19" id="KW-0092">Biotin</keyword>
<sequence>MLEKVVIANRGEIALRILRACKELGIKTVAIHSQPDRDLMHVRLADQAVCIGPASSAKSYLNIPAIISAAEVTDATAIHPGYGFLAENAAFADQVEQSGFVFIGPTGDVIRKMGDKVSAIAAMREAGVPTVPGSDGELPTDPDKIHAIAKRIGYPVIIKAASGGGGRGMRVVHSEASLISSIHVTQSEAAAAFGDPTVYMEKFLENPRHVEIQVLADGQGNAIHLYDRDCSMQRRHQKVVEEAPAPQIDPEARRQVLQSCVDACIKIGYRGAGTFEFLYENGGFYFIEMNTRVQVEHPVTEMITGVDIVKEQLRIAAGLPLSYKQEDIVARGHSFECRINAEDAKTFLPSPGKVVHFHAPGGNGVRVDSHLYDGYTVPPHYDSLIAKLITYGEDRETALTRMKNALDEMLVEGIRTNIGLHQEIVRDAHFIEGGMNIHYLEKKLDM</sequence>
<name>A0A7R6SXK7_9GAMM</name>
<evidence type="ECO:0000259" key="21">
    <source>
        <dbReference type="PROSITE" id="PS50979"/>
    </source>
</evidence>
<evidence type="ECO:0000256" key="12">
    <source>
        <dbReference type="ARBA" id="ARBA00022842"/>
    </source>
</evidence>
<dbReference type="EMBL" id="AP014546">
    <property type="protein sequence ID" value="BBB30915.1"/>
    <property type="molecule type" value="Genomic_DNA"/>
</dbReference>
<comment type="pathway">
    <text evidence="2 19">Lipid metabolism; malonyl-CoA biosynthesis; malonyl-CoA from acetyl-CoA: step 1/1.</text>
</comment>
<feature type="domain" description="ATP-grasp" evidence="20">
    <location>
        <begin position="120"/>
        <end position="317"/>
    </location>
</feature>
<dbReference type="InterPro" id="IPR013815">
    <property type="entry name" value="ATP_grasp_subdomain_1"/>
</dbReference>
<keyword evidence="9 18" id="KW-0547">Nucleotide-binding</keyword>
<comment type="function">
    <text evidence="1 19">This protein is a component of the acetyl coenzyme A carboxylase complex; first, biotin carboxylase catalyzes the carboxylation of the carrier protein and then the transcarboxylase transfers the carboxyl group to form malonyl-CoA.</text>
</comment>
<dbReference type="InterPro" id="IPR005482">
    <property type="entry name" value="Biotin_COase_C"/>
</dbReference>
<dbReference type="PANTHER" id="PTHR48095:SF2">
    <property type="entry name" value="BIOTIN CARBOXYLASE, CHLOROPLASTIC"/>
    <property type="match status" value="1"/>
</dbReference>
<dbReference type="Pfam" id="PF02785">
    <property type="entry name" value="Biotin_carb_C"/>
    <property type="match status" value="1"/>
</dbReference>
<dbReference type="GO" id="GO:0005524">
    <property type="term" value="F:ATP binding"/>
    <property type="evidence" value="ECO:0007669"/>
    <property type="project" value="UniProtKB-UniRule"/>
</dbReference>
<dbReference type="SUPFAM" id="SSF52440">
    <property type="entry name" value="PreATP-grasp domain"/>
    <property type="match status" value="1"/>
</dbReference>
<dbReference type="InterPro" id="IPR011054">
    <property type="entry name" value="Rudment_hybrid_motif"/>
</dbReference>
<dbReference type="KEGG" id="njp:NEJAP_2975"/>
<keyword evidence="10 19" id="KW-0276">Fatty acid metabolism</keyword>
<dbReference type="AlphaFoldDB" id="A0A7R6SXK7"/>
<evidence type="ECO:0000313" key="23">
    <source>
        <dbReference type="Proteomes" id="UP000595332"/>
    </source>
</evidence>
<gene>
    <name evidence="22" type="primary">accC</name>
    <name evidence="22" type="ORF">NEJAP_2975</name>
</gene>
<dbReference type="GO" id="GO:0006633">
    <property type="term" value="P:fatty acid biosynthetic process"/>
    <property type="evidence" value="ECO:0007669"/>
    <property type="project" value="UniProtKB-KW"/>
</dbReference>
<evidence type="ECO:0000256" key="2">
    <source>
        <dbReference type="ARBA" id="ARBA00004956"/>
    </source>
</evidence>
<dbReference type="PANTHER" id="PTHR48095">
    <property type="entry name" value="PYRUVATE CARBOXYLASE SUBUNIT A"/>
    <property type="match status" value="1"/>
</dbReference>
<dbReference type="PROSITE" id="PS50975">
    <property type="entry name" value="ATP_GRASP"/>
    <property type="match status" value="1"/>
</dbReference>
<feature type="domain" description="Biotin carboxylation" evidence="21">
    <location>
        <begin position="1"/>
        <end position="445"/>
    </location>
</feature>
<keyword evidence="12" id="KW-0460">Magnesium</keyword>
<evidence type="ECO:0000256" key="7">
    <source>
        <dbReference type="ARBA" id="ARBA00022598"/>
    </source>
</evidence>
<evidence type="ECO:0000313" key="22">
    <source>
        <dbReference type="EMBL" id="BBB30915.1"/>
    </source>
</evidence>
<dbReference type="Gene3D" id="3.30.1490.20">
    <property type="entry name" value="ATP-grasp fold, A domain"/>
    <property type="match status" value="1"/>
</dbReference>
<reference evidence="22 23" key="1">
    <citation type="journal article" date="2008" name="Int. J. Syst. Evol. Microbiol.">
        <title>Neptunomonas japonica sp. nov., an Osedax japonicus symbiont-like bacterium isolated from sediment adjacent to sperm whale carcasses off Kagoshima, Japan.</title>
        <authorList>
            <person name="Miyazaki M."/>
            <person name="Nogi Y."/>
            <person name="Fujiwara Y."/>
            <person name="Kawato M."/>
            <person name="Kubokawa K."/>
            <person name="Horikoshi K."/>
        </authorList>
    </citation>
    <scope>NUCLEOTIDE SEQUENCE [LARGE SCALE GENOMIC DNA]</scope>
    <source>
        <strain evidence="22 23">JAMM 1380</strain>
    </source>
</reference>
<dbReference type="Proteomes" id="UP000595332">
    <property type="component" value="Chromosome"/>
</dbReference>
<keyword evidence="8" id="KW-0479">Metal-binding</keyword>
<proteinExistence type="predicted"/>
<evidence type="ECO:0000256" key="14">
    <source>
        <dbReference type="ARBA" id="ARBA00023160"/>
    </source>
</evidence>
<evidence type="ECO:0000256" key="3">
    <source>
        <dbReference type="ARBA" id="ARBA00011750"/>
    </source>
</evidence>
<evidence type="ECO:0000256" key="11">
    <source>
        <dbReference type="ARBA" id="ARBA00022840"/>
    </source>
</evidence>
<evidence type="ECO:0000256" key="13">
    <source>
        <dbReference type="ARBA" id="ARBA00023098"/>
    </source>
</evidence>
<keyword evidence="14 19" id="KW-0275">Fatty acid biosynthesis</keyword>
<keyword evidence="7 19" id="KW-0436">Ligase</keyword>
<dbReference type="GO" id="GO:0046872">
    <property type="term" value="F:metal ion binding"/>
    <property type="evidence" value="ECO:0007669"/>
    <property type="project" value="UniProtKB-KW"/>
</dbReference>
<dbReference type="GO" id="GO:2001295">
    <property type="term" value="P:malonyl-CoA biosynthetic process"/>
    <property type="evidence" value="ECO:0007669"/>
    <property type="project" value="UniProtKB-UniPathway"/>
</dbReference>
<dbReference type="Gene3D" id="3.30.470.20">
    <property type="entry name" value="ATP-grasp fold, B domain"/>
    <property type="match status" value="1"/>
</dbReference>
<dbReference type="RefSeq" id="WP_201348066.1">
    <property type="nucleotide sequence ID" value="NZ_AP014546.1"/>
</dbReference>
<dbReference type="InterPro" id="IPR016185">
    <property type="entry name" value="PreATP-grasp_dom_sf"/>
</dbReference>
<dbReference type="PROSITE" id="PS00867">
    <property type="entry name" value="CPSASE_2"/>
    <property type="match status" value="1"/>
</dbReference>
<dbReference type="FunFam" id="3.40.50.20:FF:000010">
    <property type="entry name" value="Propionyl-CoA carboxylase subunit alpha"/>
    <property type="match status" value="1"/>
</dbReference>
<dbReference type="PROSITE" id="PS00866">
    <property type="entry name" value="CPSASE_1"/>
    <property type="match status" value="1"/>
</dbReference>
<dbReference type="PROSITE" id="PS50979">
    <property type="entry name" value="BC"/>
    <property type="match status" value="1"/>
</dbReference>
<dbReference type="SUPFAM" id="SSF56059">
    <property type="entry name" value="Glutathione synthetase ATP-binding domain-like"/>
    <property type="match status" value="1"/>
</dbReference>
<dbReference type="GO" id="GO:0004075">
    <property type="term" value="F:biotin carboxylase activity"/>
    <property type="evidence" value="ECO:0007669"/>
    <property type="project" value="UniProtKB-EC"/>
</dbReference>
<evidence type="ECO:0000256" key="16">
    <source>
        <dbReference type="ARBA" id="ARBA00033786"/>
    </source>
</evidence>
<dbReference type="InterPro" id="IPR004549">
    <property type="entry name" value="Acetyl_CoA_COase_biotin_COase"/>
</dbReference>
<keyword evidence="23" id="KW-1185">Reference proteome</keyword>
<organism evidence="22 23">
    <name type="scientific">Neptunomonas japonica JAMM 1380</name>
    <dbReference type="NCBI Taxonomy" id="1441457"/>
    <lineage>
        <taxon>Bacteria</taxon>
        <taxon>Pseudomonadati</taxon>
        <taxon>Pseudomonadota</taxon>
        <taxon>Gammaproteobacteria</taxon>
        <taxon>Oceanospirillales</taxon>
        <taxon>Oceanospirillaceae</taxon>
        <taxon>Neptunomonas</taxon>
    </lineage>
</organism>
<comment type="catalytic activity">
    <reaction evidence="17 19">
        <text>N(6)-biotinyl-L-lysyl-[protein] + hydrogencarbonate + ATP = N(6)-carboxybiotinyl-L-lysyl-[protein] + ADP + phosphate + H(+)</text>
        <dbReference type="Rhea" id="RHEA:13501"/>
        <dbReference type="Rhea" id="RHEA-COMP:10505"/>
        <dbReference type="Rhea" id="RHEA-COMP:10506"/>
        <dbReference type="ChEBI" id="CHEBI:15378"/>
        <dbReference type="ChEBI" id="CHEBI:17544"/>
        <dbReference type="ChEBI" id="CHEBI:30616"/>
        <dbReference type="ChEBI" id="CHEBI:43474"/>
        <dbReference type="ChEBI" id="CHEBI:83144"/>
        <dbReference type="ChEBI" id="CHEBI:83145"/>
        <dbReference type="ChEBI" id="CHEBI:456216"/>
        <dbReference type="EC" id="6.3.4.14"/>
    </reaction>
</comment>
<dbReference type="Gene3D" id="3.40.50.20">
    <property type="match status" value="1"/>
</dbReference>
<keyword evidence="13 19" id="KW-0443">Lipid metabolism</keyword>
<dbReference type="InterPro" id="IPR051602">
    <property type="entry name" value="ACC_Biotin_Carboxylase"/>
</dbReference>
<dbReference type="InterPro" id="IPR005481">
    <property type="entry name" value="BC-like_N"/>
</dbReference>
<evidence type="ECO:0000256" key="6">
    <source>
        <dbReference type="ARBA" id="ARBA00022516"/>
    </source>
</evidence>
<dbReference type="SUPFAM" id="SSF51246">
    <property type="entry name" value="Rudiment single hybrid motif"/>
    <property type="match status" value="1"/>
</dbReference>
<evidence type="ECO:0000259" key="20">
    <source>
        <dbReference type="PROSITE" id="PS50975"/>
    </source>
</evidence>
<dbReference type="EC" id="6.3.4.14" evidence="4 19"/>
<keyword evidence="6 19" id="KW-0444">Lipid biosynthesis</keyword>
<dbReference type="FunFam" id="3.30.1490.20:FF:000003">
    <property type="entry name" value="acetyl-CoA carboxylase isoform X1"/>
    <property type="match status" value="1"/>
</dbReference>
<keyword evidence="11 18" id="KW-0067">ATP-binding</keyword>
<comment type="subunit">
    <text evidence="3 19">Acetyl-CoA carboxylase is a heterohexamer of biotin carboxyl carrier protein, biotin carboxylase and the two subunits of carboxyl transferase in a 2:2 complex.</text>
</comment>
<accession>A0A7R6SXK7</accession>
<dbReference type="NCBIfam" id="TIGR00514">
    <property type="entry name" value="accC"/>
    <property type="match status" value="1"/>
</dbReference>
<evidence type="ECO:0000256" key="9">
    <source>
        <dbReference type="ARBA" id="ARBA00022741"/>
    </source>
</evidence>
<evidence type="ECO:0000256" key="10">
    <source>
        <dbReference type="ARBA" id="ARBA00022832"/>
    </source>
</evidence>
<evidence type="ECO:0000256" key="15">
    <source>
        <dbReference type="ARBA" id="ARBA00023267"/>
    </source>
</evidence>
<dbReference type="InterPro" id="IPR005479">
    <property type="entry name" value="CPAse_ATP-bd"/>
</dbReference>
<dbReference type="InterPro" id="IPR011761">
    <property type="entry name" value="ATP-grasp"/>
</dbReference>